<feature type="transmembrane region" description="Helical" evidence="2">
    <location>
        <begin position="133"/>
        <end position="153"/>
    </location>
</feature>
<sequence length="157" mass="16402">MTEHDEKRAEKPDRQQPGKQGGRLVWSRRVLPAAAAFTILVGWARAAVYASSRDDVVAAVHTSSRVTESARATVVQIQDAMQYAWIGFPLVLVLLAFIAAILKAGQALLIAISGCVGSFLAMAGMLLPSTGTLPALAGAFFVGTIATVGAALLPGRT</sequence>
<evidence type="ECO:0000256" key="2">
    <source>
        <dbReference type="SAM" id="Phobius"/>
    </source>
</evidence>
<accession>A0ABW6LD12</accession>
<feature type="transmembrane region" description="Helical" evidence="2">
    <location>
        <begin position="30"/>
        <end position="50"/>
    </location>
</feature>
<evidence type="ECO:0000256" key="1">
    <source>
        <dbReference type="SAM" id="MobiDB-lite"/>
    </source>
</evidence>
<reference evidence="3 4" key="1">
    <citation type="submission" date="2024-10" db="EMBL/GenBank/DDBJ databases">
        <title>The Natural Products Discovery Center: Release of the First 8490 Sequenced Strains for Exploring Actinobacteria Biosynthetic Diversity.</title>
        <authorList>
            <person name="Kalkreuter E."/>
            <person name="Kautsar S.A."/>
            <person name="Yang D."/>
            <person name="Bader C.D."/>
            <person name="Teijaro C.N."/>
            <person name="Fluegel L."/>
            <person name="Davis C.M."/>
            <person name="Simpson J.R."/>
            <person name="Lauterbach L."/>
            <person name="Steele A.D."/>
            <person name="Gui C."/>
            <person name="Meng S."/>
            <person name="Li G."/>
            <person name="Viehrig K."/>
            <person name="Ye F."/>
            <person name="Su P."/>
            <person name="Kiefer A.F."/>
            <person name="Nichols A."/>
            <person name="Cepeda A.J."/>
            <person name="Yan W."/>
            <person name="Fan B."/>
            <person name="Jiang Y."/>
            <person name="Adhikari A."/>
            <person name="Zheng C.-J."/>
            <person name="Schuster L."/>
            <person name="Cowan T.M."/>
            <person name="Smanski M.J."/>
            <person name="Chevrette M.G."/>
            <person name="De Carvalho L.P.S."/>
            <person name="Shen B."/>
        </authorList>
    </citation>
    <scope>NUCLEOTIDE SEQUENCE [LARGE SCALE GENOMIC DNA]</scope>
    <source>
        <strain evidence="3 4">NPDC007066</strain>
    </source>
</reference>
<organism evidence="3 4">
    <name type="scientific">Streptomyces massasporeus</name>
    <dbReference type="NCBI Taxonomy" id="67324"/>
    <lineage>
        <taxon>Bacteria</taxon>
        <taxon>Bacillati</taxon>
        <taxon>Actinomycetota</taxon>
        <taxon>Actinomycetes</taxon>
        <taxon>Kitasatosporales</taxon>
        <taxon>Streptomycetaceae</taxon>
        <taxon>Streptomyces</taxon>
    </lineage>
</organism>
<evidence type="ECO:0000313" key="3">
    <source>
        <dbReference type="EMBL" id="MFE9226328.1"/>
    </source>
</evidence>
<feature type="transmembrane region" description="Helical" evidence="2">
    <location>
        <begin position="83"/>
        <end position="102"/>
    </location>
</feature>
<comment type="caution">
    <text evidence="3">The sequence shown here is derived from an EMBL/GenBank/DDBJ whole genome shotgun (WGS) entry which is preliminary data.</text>
</comment>
<dbReference type="Proteomes" id="UP001601288">
    <property type="component" value="Unassembled WGS sequence"/>
</dbReference>
<evidence type="ECO:0000313" key="4">
    <source>
        <dbReference type="Proteomes" id="UP001601288"/>
    </source>
</evidence>
<feature type="transmembrane region" description="Helical" evidence="2">
    <location>
        <begin position="107"/>
        <end position="127"/>
    </location>
</feature>
<keyword evidence="4" id="KW-1185">Reference proteome</keyword>
<protein>
    <recommendedName>
        <fullName evidence="5">Integral membrane protein</fullName>
    </recommendedName>
</protein>
<keyword evidence="2" id="KW-0812">Transmembrane</keyword>
<dbReference type="RefSeq" id="WP_358279189.1">
    <property type="nucleotide sequence ID" value="NZ_JBEYGJ010000004.1"/>
</dbReference>
<keyword evidence="2" id="KW-1133">Transmembrane helix</keyword>
<feature type="region of interest" description="Disordered" evidence="1">
    <location>
        <begin position="1"/>
        <end position="22"/>
    </location>
</feature>
<dbReference type="EMBL" id="JBIAFP010000009">
    <property type="protein sequence ID" value="MFE9226328.1"/>
    <property type="molecule type" value="Genomic_DNA"/>
</dbReference>
<gene>
    <name evidence="3" type="ORF">ACFYM3_17135</name>
</gene>
<keyword evidence="2" id="KW-0472">Membrane</keyword>
<feature type="compositionally biased region" description="Basic and acidic residues" evidence="1">
    <location>
        <begin position="1"/>
        <end position="16"/>
    </location>
</feature>
<name>A0ABW6LD12_9ACTN</name>
<proteinExistence type="predicted"/>
<evidence type="ECO:0008006" key="5">
    <source>
        <dbReference type="Google" id="ProtNLM"/>
    </source>
</evidence>